<keyword evidence="5" id="KW-1185">Reference proteome</keyword>
<evidence type="ECO:0000259" key="3">
    <source>
        <dbReference type="Pfam" id="PF08308"/>
    </source>
</evidence>
<dbReference type="EMBL" id="CP136864">
    <property type="protein sequence ID" value="WOJ93047.1"/>
    <property type="molecule type" value="Genomic_DNA"/>
</dbReference>
<evidence type="ECO:0000313" key="5">
    <source>
        <dbReference type="Proteomes" id="UP001626537"/>
    </source>
</evidence>
<name>A0ABZ0I1W3_9GAMM</name>
<dbReference type="Pfam" id="PF03781">
    <property type="entry name" value="FGE-sulfatase"/>
    <property type="match status" value="1"/>
</dbReference>
<dbReference type="InterPro" id="IPR042095">
    <property type="entry name" value="SUMF_sf"/>
</dbReference>
<dbReference type="InterPro" id="IPR016187">
    <property type="entry name" value="CTDL_fold"/>
</dbReference>
<keyword evidence="1" id="KW-0812">Transmembrane</keyword>
<keyword evidence="1" id="KW-0472">Membrane</keyword>
<dbReference type="RefSeq" id="WP_407347708.1">
    <property type="nucleotide sequence ID" value="NZ_CP136864.1"/>
</dbReference>
<dbReference type="Pfam" id="PF08308">
    <property type="entry name" value="PEGA"/>
    <property type="match status" value="3"/>
</dbReference>
<keyword evidence="1" id="KW-1133">Transmembrane helix</keyword>
<gene>
    <name evidence="4" type="ORF">R0135_14850</name>
</gene>
<evidence type="ECO:0000259" key="2">
    <source>
        <dbReference type="Pfam" id="PF03781"/>
    </source>
</evidence>
<reference evidence="4 5" key="1">
    <citation type="submission" date="2023-10" db="EMBL/GenBank/DDBJ databases">
        <title>Two novel species belonging to the OM43/NOR5 clade.</title>
        <authorList>
            <person name="Park M."/>
        </authorList>
    </citation>
    <scope>NUCLEOTIDE SEQUENCE [LARGE SCALE GENOMIC DNA]</scope>
    <source>
        <strain evidence="4 5">IMCC43200</strain>
    </source>
</reference>
<dbReference type="InterPro" id="IPR013229">
    <property type="entry name" value="PEGA"/>
</dbReference>
<dbReference type="InterPro" id="IPR005532">
    <property type="entry name" value="SUMF_dom"/>
</dbReference>
<accession>A0ABZ0I1W3</accession>
<feature type="domain" description="PEGA" evidence="3">
    <location>
        <begin position="192"/>
        <end position="249"/>
    </location>
</feature>
<dbReference type="PANTHER" id="PTHR36194">
    <property type="entry name" value="S-LAYER-LIKE PROTEIN"/>
    <property type="match status" value="1"/>
</dbReference>
<proteinExistence type="predicted"/>
<evidence type="ECO:0000313" key="4">
    <source>
        <dbReference type="EMBL" id="WOJ93047.1"/>
    </source>
</evidence>
<organism evidence="4 5">
    <name type="scientific">Congregibacter variabilis</name>
    <dbReference type="NCBI Taxonomy" id="3081200"/>
    <lineage>
        <taxon>Bacteria</taxon>
        <taxon>Pseudomonadati</taxon>
        <taxon>Pseudomonadota</taxon>
        <taxon>Gammaproteobacteria</taxon>
        <taxon>Cellvibrionales</taxon>
        <taxon>Halieaceae</taxon>
        <taxon>Congregibacter</taxon>
    </lineage>
</organism>
<sequence>MSAGERQSIKPAAFEPLNPEAAPTKARIPLSRWLMFASVALFFVALWFLFTARSLEITVVAEEEANISLSGFVLPFGERFLLRSGTYPLEVTAAGYHPYESDIEVTRDATQRQEVILQPLPGRLALASEPDGATLSVDGEVLGVTPLKDLPVEAGSRVLRLELPRYLPLEQTIEVTGRNIQQRLDLSLDPAWAEINVSSEPSGAELLIDGIPRGKAPAVLEVLQGEHELTVQLPGFASEQRTLSIEAGMAQDLGTIVLTPATGVLSLRSTPSGANVSVDGEFAGQTPLELELTPNMDHRISLSRAGYRRASETLRMEAGSSLERTLSLKPLLGDVLVKLNPAEAELLVNGKIVGRGSQTLSLPAVLQRLEARLDGYETGKRSVTPRPGLEQLVEIQLLTPQAARKARLTPTITTAVGQTLTLMNPVDSPRNEFSMGASRRDPGRRANEVLHPVRLERPFYFQNQEVTNAQFRQFQASHNSGQIEGNSLNREHQPVAQISWQQAASFCNWLSQREGLTPFYKEQQGIIIGFDPDALGYRLPTEAEWAWVARIRGEALQRFTWGDDFPPKDVAENVADNSSAYVTGRVLNGYNDGYVVSAPVGSFKANERGIFDLGGNVSEWMHDVYIIPASSGVVATDPLGAQRGDNYVIRGASWALGRLPELRLSYRDYGQAGRDDVGFRIARYAE</sequence>
<protein>
    <submittedName>
        <fullName evidence="4">PEGA domain-containing protein</fullName>
    </submittedName>
</protein>
<dbReference type="PANTHER" id="PTHR36194:SF1">
    <property type="entry name" value="S-LAYER-LIKE PROTEIN"/>
    <property type="match status" value="1"/>
</dbReference>
<dbReference type="Proteomes" id="UP001626537">
    <property type="component" value="Chromosome"/>
</dbReference>
<dbReference type="Gene3D" id="3.90.1580.10">
    <property type="entry name" value="paralog of FGE (formylglycine-generating enzyme)"/>
    <property type="match status" value="1"/>
</dbReference>
<dbReference type="SUPFAM" id="SSF56436">
    <property type="entry name" value="C-type lectin-like"/>
    <property type="match status" value="1"/>
</dbReference>
<feature type="domain" description="Sulfatase-modifying factor enzyme-like" evidence="2">
    <location>
        <begin position="432"/>
        <end position="683"/>
    </location>
</feature>
<feature type="domain" description="PEGA" evidence="3">
    <location>
        <begin position="263"/>
        <end position="330"/>
    </location>
</feature>
<evidence type="ECO:0000256" key="1">
    <source>
        <dbReference type="SAM" id="Phobius"/>
    </source>
</evidence>
<feature type="transmembrane region" description="Helical" evidence="1">
    <location>
        <begin position="33"/>
        <end position="50"/>
    </location>
</feature>
<feature type="domain" description="PEGA" evidence="3">
    <location>
        <begin position="123"/>
        <end position="190"/>
    </location>
</feature>